<reference evidence="2" key="1">
    <citation type="submission" date="2022-04" db="EMBL/GenBank/DDBJ databases">
        <title>Carnegiea gigantea Genome sequencing and assembly v2.</title>
        <authorList>
            <person name="Copetti D."/>
            <person name="Sanderson M.J."/>
            <person name="Burquez A."/>
            <person name="Wojciechowski M.F."/>
        </authorList>
    </citation>
    <scope>NUCLEOTIDE SEQUENCE</scope>
    <source>
        <strain evidence="2">SGP5-SGP5p</strain>
        <tissue evidence="2">Aerial part</tissue>
    </source>
</reference>
<name>A0A9Q1GRM8_9CARY</name>
<protein>
    <submittedName>
        <fullName evidence="2">Uncharacterized protein</fullName>
    </submittedName>
</protein>
<dbReference type="InterPro" id="IPR021109">
    <property type="entry name" value="Peptidase_aspartic_dom_sf"/>
</dbReference>
<sequence length="308" mass="33663">MPESIASSTNKADIPQLNAEGLRKPFTNLVDKGQIDQFLKRGLWFLRREQDPAQPQPRDEECSIEVVAIIAGGYAGGITRSAWKAQLRSAQQVLTTEQGPCVTVPTMVFDGKEASRCASPHNDPLVVEMKIASVIVQRILIDMGCSVDIITWDYLKKLAHSGRDIIPLLHPIFGFGGQEVNPTEMIRLLVRFGNKLRSKNLEVDFLVVDVPTAYNVILGHPTSIRARNSCPRETLGPASPRPCVNTLGYQHGPAGSLTPWPSPHFLPPRLHQPRPSQAPPSTGTARSSCRLHGHLDQPSAFPNAAGAK</sequence>
<dbReference type="Gene3D" id="2.40.70.10">
    <property type="entry name" value="Acid Proteases"/>
    <property type="match status" value="1"/>
</dbReference>
<dbReference type="AlphaFoldDB" id="A0A9Q1GRM8"/>
<dbReference type="EMBL" id="JAKOGI010001480">
    <property type="protein sequence ID" value="KAJ8425395.1"/>
    <property type="molecule type" value="Genomic_DNA"/>
</dbReference>
<evidence type="ECO:0000313" key="2">
    <source>
        <dbReference type="EMBL" id="KAJ8425395.1"/>
    </source>
</evidence>
<accession>A0A9Q1GRM8</accession>
<evidence type="ECO:0000313" key="3">
    <source>
        <dbReference type="Proteomes" id="UP001153076"/>
    </source>
</evidence>
<dbReference type="Proteomes" id="UP001153076">
    <property type="component" value="Unassembled WGS sequence"/>
</dbReference>
<dbReference type="PANTHER" id="PTHR33240">
    <property type="entry name" value="OS08G0508500 PROTEIN"/>
    <property type="match status" value="1"/>
</dbReference>
<dbReference type="PANTHER" id="PTHR33240:SF17">
    <property type="entry name" value="EUKARYOTIC PEPTIDE CHAIN RELEASE FACTOR GTP-BINDING SUBUNIT-LIKE"/>
    <property type="match status" value="1"/>
</dbReference>
<proteinExistence type="predicted"/>
<feature type="region of interest" description="Disordered" evidence="1">
    <location>
        <begin position="258"/>
        <end position="308"/>
    </location>
</feature>
<dbReference type="CDD" id="cd00303">
    <property type="entry name" value="retropepsin_like"/>
    <property type="match status" value="1"/>
</dbReference>
<dbReference type="OrthoDB" id="1400091at2759"/>
<keyword evidence="3" id="KW-1185">Reference proteome</keyword>
<evidence type="ECO:0000256" key="1">
    <source>
        <dbReference type="SAM" id="MobiDB-lite"/>
    </source>
</evidence>
<comment type="caution">
    <text evidence="2">The sequence shown here is derived from an EMBL/GenBank/DDBJ whole genome shotgun (WGS) entry which is preliminary data.</text>
</comment>
<gene>
    <name evidence="2" type="ORF">Cgig2_021784</name>
</gene>
<organism evidence="2 3">
    <name type="scientific">Carnegiea gigantea</name>
    <dbReference type="NCBI Taxonomy" id="171969"/>
    <lineage>
        <taxon>Eukaryota</taxon>
        <taxon>Viridiplantae</taxon>
        <taxon>Streptophyta</taxon>
        <taxon>Embryophyta</taxon>
        <taxon>Tracheophyta</taxon>
        <taxon>Spermatophyta</taxon>
        <taxon>Magnoliopsida</taxon>
        <taxon>eudicotyledons</taxon>
        <taxon>Gunneridae</taxon>
        <taxon>Pentapetalae</taxon>
        <taxon>Caryophyllales</taxon>
        <taxon>Cactineae</taxon>
        <taxon>Cactaceae</taxon>
        <taxon>Cactoideae</taxon>
        <taxon>Echinocereeae</taxon>
        <taxon>Carnegiea</taxon>
    </lineage>
</organism>